<organism evidence="1 2">
    <name type="scientific">Protopolystoma xenopodis</name>
    <dbReference type="NCBI Taxonomy" id="117903"/>
    <lineage>
        <taxon>Eukaryota</taxon>
        <taxon>Metazoa</taxon>
        <taxon>Spiralia</taxon>
        <taxon>Lophotrochozoa</taxon>
        <taxon>Platyhelminthes</taxon>
        <taxon>Monogenea</taxon>
        <taxon>Polyopisthocotylea</taxon>
        <taxon>Polystomatidea</taxon>
        <taxon>Polystomatidae</taxon>
        <taxon>Protopolystoma</taxon>
    </lineage>
</organism>
<gene>
    <name evidence="1" type="ORF">PXEA_LOCUS18110</name>
</gene>
<dbReference type="AlphaFoldDB" id="A0A448X0E9"/>
<keyword evidence="2" id="KW-1185">Reference proteome</keyword>
<sequence>MTGSVHDTGHLVAYSQFEDSREKKRSCKLNRRSCKFIWCLLRHLLGTEKRGGDFDECLSSCRRQQRLLFRSPSSCGALSAHQPVVDSITSLKPSSTARPLCSTCSRLIFPVAHAFTSRCRTSLPHFTVPLRAVWTIHSHLCFMNVLFYTLNMHTKMLLHFAHLHLAWFAKATGDHCGRQHLGARMRRDPPSLSISCVFCSLKRSP</sequence>
<name>A0A448X0E9_9PLAT</name>
<dbReference type="Proteomes" id="UP000784294">
    <property type="component" value="Unassembled WGS sequence"/>
</dbReference>
<accession>A0A448X0E9</accession>
<reference evidence="1" key="1">
    <citation type="submission" date="2018-11" db="EMBL/GenBank/DDBJ databases">
        <authorList>
            <consortium name="Pathogen Informatics"/>
        </authorList>
    </citation>
    <scope>NUCLEOTIDE SEQUENCE</scope>
</reference>
<proteinExistence type="predicted"/>
<evidence type="ECO:0000313" key="2">
    <source>
        <dbReference type="Proteomes" id="UP000784294"/>
    </source>
</evidence>
<dbReference type="EMBL" id="CAAALY010068942">
    <property type="protein sequence ID" value="VEL24670.1"/>
    <property type="molecule type" value="Genomic_DNA"/>
</dbReference>
<comment type="caution">
    <text evidence="1">The sequence shown here is derived from an EMBL/GenBank/DDBJ whole genome shotgun (WGS) entry which is preliminary data.</text>
</comment>
<protein>
    <submittedName>
        <fullName evidence="1">Uncharacterized protein</fullName>
    </submittedName>
</protein>
<evidence type="ECO:0000313" key="1">
    <source>
        <dbReference type="EMBL" id="VEL24670.1"/>
    </source>
</evidence>